<reference evidence="6" key="1">
    <citation type="submission" date="2022-11" db="UniProtKB">
        <authorList>
            <consortium name="WormBaseParasite"/>
        </authorList>
    </citation>
    <scope>IDENTIFICATION</scope>
</reference>
<dbReference type="GO" id="GO:0005524">
    <property type="term" value="F:ATP binding"/>
    <property type="evidence" value="ECO:0007669"/>
    <property type="project" value="UniProtKB-KW"/>
</dbReference>
<dbReference type="PANTHER" id="PTHR45639">
    <property type="entry name" value="HSC70CB, ISOFORM G-RELATED"/>
    <property type="match status" value="1"/>
</dbReference>
<feature type="compositionally biased region" description="Polar residues" evidence="4">
    <location>
        <begin position="503"/>
        <end position="513"/>
    </location>
</feature>
<dbReference type="Proteomes" id="UP000887572">
    <property type="component" value="Unplaced"/>
</dbReference>
<dbReference type="WBParaSite" id="Gr19_v10_g5418.t1">
    <property type="protein sequence ID" value="Gr19_v10_g5418.t1"/>
    <property type="gene ID" value="Gr19_v10_g5418"/>
</dbReference>
<dbReference type="InterPro" id="IPR018181">
    <property type="entry name" value="Heat_shock_70_CS"/>
</dbReference>
<keyword evidence="2" id="KW-0547">Nucleotide-binding</keyword>
<dbReference type="SUPFAM" id="SSF100934">
    <property type="entry name" value="Heat shock protein 70kD (HSP70), C-terminal subdomain"/>
    <property type="match status" value="1"/>
</dbReference>
<dbReference type="SUPFAM" id="SSF53067">
    <property type="entry name" value="Actin-like ATPase domain"/>
    <property type="match status" value="2"/>
</dbReference>
<dbReference type="Pfam" id="PF00012">
    <property type="entry name" value="HSP70"/>
    <property type="match status" value="2"/>
</dbReference>
<dbReference type="Gene3D" id="3.90.640.10">
    <property type="entry name" value="Actin, Chain A, domain 4"/>
    <property type="match status" value="1"/>
</dbReference>
<dbReference type="Gene3D" id="1.20.1270.10">
    <property type="match status" value="1"/>
</dbReference>
<feature type="region of interest" description="Disordered" evidence="4">
    <location>
        <begin position="501"/>
        <end position="533"/>
    </location>
</feature>
<protein>
    <submittedName>
        <fullName evidence="6">Uncharacterized protein</fullName>
    </submittedName>
</protein>
<dbReference type="InterPro" id="IPR029048">
    <property type="entry name" value="HSP70_C_sf"/>
</dbReference>
<evidence type="ECO:0000256" key="1">
    <source>
        <dbReference type="ARBA" id="ARBA00007381"/>
    </source>
</evidence>
<dbReference type="AlphaFoldDB" id="A0A914HWY3"/>
<evidence type="ECO:0000256" key="3">
    <source>
        <dbReference type="ARBA" id="ARBA00022840"/>
    </source>
</evidence>
<dbReference type="InterPro" id="IPR013126">
    <property type="entry name" value="Hsp_70_fam"/>
</dbReference>
<evidence type="ECO:0000313" key="5">
    <source>
        <dbReference type="Proteomes" id="UP000887572"/>
    </source>
</evidence>
<keyword evidence="5" id="KW-1185">Reference proteome</keyword>
<dbReference type="GO" id="GO:0030968">
    <property type="term" value="P:endoplasmic reticulum unfolded protein response"/>
    <property type="evidence" value="ECO:0007669"/>
    <property type="project" value="TreeGrafter"/>
</dbReference>
<name>A0A914HWY3_GLORO</name>
<keyword evidence="3" id="KW-0067">ATP-binding</keyword>
<dbReference type="PROSITE" id="PS01036">
    <property type="entry name" value="HSP70_3"/>
    <property type="match status" value="1"/>
</dbReference>
<dbReference type="FunFam" id="3.90.640.10:FF:000004">
    <property type="entry name" value="Heat shock 70 kDa protein 4"/>
    <property type="match status" value="1"/>
</dbReference>
<dbReference type="Gene3D" id="3.30.30.30">
    <property type="match status" value="1"/>
</dbReference>
<organism evidence="5 6">
    <name type="scientific">Globodera rostochiensis</name>
    <name type="common">Golden nematode worm</name>
    <name type="synonym">Heterodera rostochiensis</name>
    <dbReference type="NCBI Taxonomy" id="31243"/>
    <lineage>
        <taxon>Eukaryota</taxon>
        <taxon>Metazoa</taxon>
        <taxon>Ecdysozoa</taxon>
        <taxon>Nematoda</taxon>
        <taxon>Chromadorea</taxon>
        <taxon>Rhabditida</taxon>
        <taxon>Tylenchina</taxon>
        <taxon>Tylenchomorpha</taxon>
        <taxon>Tylenchoidea</taxon>
        <taxon>Heteroderidae</taxon>
        <taxon>Heteroderinae</taxon>
        <taxon>Globodera</taxon>
    </lineage>
</organism>
<dbReference type="PANTHER" id="PTHR45639:SF4">
    <property type="entry name" value="HSC70CB, ISOFORM G"/>
    <property type="match status" value="1"/>
</dbReference>
<comment type="similarity">
    <text evidence="1">Belongs to the heat shock protein 70 family.</text>
</comment>
<dbReference type="PRINTS" id="PR00301">
    <property type="entry name" value="HEATSHOCK70"/>
</dbReference>
<accession>A0A914HWY3</accession>
<feature type="compositionally biased region" description="Basic and acidic residues" evidence="4">
    <location>
        <begin position="514"/>
        <end position="523"/>
    </location>
</feature>
<dbReference type="Gene3D" id="3.30.420.40">
    <property type="match status" value="2"/>
</dbReference>
<proteinExistence type="inferred from homology"/>
<dbReference type="InterPro" id="IPR043129">
    <property type="entry name" value="ATPase_NBD"/>
</dbReference>
<dbReference type="GO" id="GO:0140662">
    <property type="term" value="F:ATP-dependent protein folding chaperone"/>
    <property type="evidence" value="ECO:0007669"/>
    <property type="project" value="InterPro"/>
</dbReference>
<sequence>MAVARNKGIDIVENDCSLHATPACVSFGQFARMIGYGAKQQLNVNYRNSTFRHHIPCGVMGQFPDDQIGIKVSHLGTVRLLSPEQVVGCLLTHLRLLLSRSLGTDVTECVINVPFFYGETQRLALLDAGRIAGLSLRIITDPAALAYCYGMYNGPSLPPPDQPSRLVAFVDAGHSSVQASLIAFNAGKAQTWTKATLLFSVIAATFDLGVGGIHFDSLLRDHFNDNFCKRYKIDARKNARAWLRLLDECEKLKKQMSANSQSIPFSIECFMNDVDVNGSMERNQFERLAENLFQKVQLLLQQLVEKAKIKVGNIYDVELVGGSSRIPRLKQIVAEFFKKEPKTTMNQDDAMARGCALRSAMLYPAYHMKQFAVTDPYELRVDSTTIFNEEKLTEEINVEQEMQAADLRDKQRSDAKNALEEYCFKLQHTLEDEQLCKGKVSDEERHGGIEMCNAVLEWLDTDSETLQRKQIECRHNELDEYCRPIIGKIYAVAELDNKMETGASPQQSFPNDKQNVKDKKRSSDGQVEEEVQR</sequence>
<dbReference type="GO" id="GO:0034663">
    <property type="term" value="C:endoplasmic reticulum chaperone complex"/>
    <property type="evidence" value="ECO:0007669"/>
    <property type="project" value="TreeGrafter"/>
</dbReference>
<evidence type="ECO:0000256" key="2">
    <source>
        <dbReference type="ARBA" id="ARBA00022741"/>
    </source>
</evidence>
<evidence type="ECO:0000313" key="6">
    <source>
        <dbReference type="WBParaSite" id="Gr19_v10_g5418.t1"/>
    </source>
</evidence>
<evidence type="ECO:0000256" key="4">
    <source>
        <dbReference type="SAM" id="MobiDB-lite"/>
    </source>
</evidence>